<evidence type="ECO:0000313" key="2">
    <source>
        <dbReference type="EMBL" id="EHB93446.1"/>
    </source>
</evidence>
<dbReference type="STRING" id="742725.HMPREF9450_00217"/>
<sequence length="189" mass="21381">MKKIALWSMLFCLCATSGYAQRADVAKSTKEQKQEAKAVQGDILFKTAVEAIKARNFVWEFYNPRSTDKSKVCYNFMTIEGDSIYFQAAWSTQGRMQEGFRQSVGKIEQLTMTPDKKGNMKVYMKADMTDVQSSWRTTWTLTSSFKLFKGSNAAPWMGGWEGYIVLPSQANVTRLSGSMPLNIPQGFIK</sequence>
<dbReference type="HOGENOM" id="CLU_1431811_0_0_10"/>
<name>G5H5K7_9BACT</name>
<dbReference type="AlphaFoldDB" id="G5H5K7"/>
<protein>
    <recommendedName>
        <fullName evidence="4">DUF4251 domain-containing protein</fullName>
    </recommendedName>
</protein>
<keyword evidence="3" id="KW-1185">Reference proteome</keyword>
<comment type="caution">
    <text evidence="2">The sequence shown here is derived from an EMBL/GenBank/DDBJ whole genome shotgun (WGS) entry which is preliminary data.</text>
</comment>
<dbReference type="RefSeq" id="WP_009133023.1">
    <property type="nucleotide sequence ID" value="NZ_CP102250.1"/>
</dbReference>
<keyword evidence="1" id="KW-0732">Signal</keyword>
<accession>G5H5K7</accession>
<dbReference type="Proteomes" id="UP000006008">
    <property type="component" value="Unassembled WGS sequence"/>
</dbReference>
<evidence type="ECO:0000256" key="1">
    <source>
        <dbReference type="SAM" id="SignalP"/>
    </source>
</evidence>
<reference evidence="2 3" key="1">
    <citation type="submission" date="2011-08" db="EMBL/GenBank/DDBJ databases">
        <title>The Genome Sequence of Alistipes indistinctus YIT 12060.</title>
        <authorList>
            <consortium name="The Broad Institute Genome Sequencing Platform"/>
            <person name="Earl A."/>
            <person name="Ward D."/>
            <person name="Feldgarden M."/>
            <person name="Gevers D."/>
            <person name="Morotomi M."/>
            <person name="Young S.K."/>
            <person name="Zeng Q."/>
            <person name="Gargeya S."/>
            <person name="Fitzgerald M."/>
            <person name="Haas B."/>
            <person name="Abouelleil A."/>
            <person name="Alvarado L."/>
            <person name="Arachchi H.M."/>
            <person name="Berlin A."/>
            <person name="Brown A."/>
            <person name="Chapman S.B."/>
            <person name="Chen Z."/>
            <person name="Dunbar C."/>
            <person name="Freedman E."/>
            <person name="Gearin G."/>
            <person name="Gellesch M."/>
            <person name="Goldberg J."/>
            <person name="Griggs A."/>
            <person name="Gujja S."/>
            <person name="Heiman D."/>
            <person name="Howarth C."/>
            <person name="Larson L."/>
            <person name="Lui A."/>
            <person name="MacDonald P.J.P."/>
            <person name="Montmayeur A."/>
            <person name="Murphy C."/>
            <person name="Neiman D."/>
            <person name="Pearson M."/>
            <person name="Priest M."/>
            <person name="Roberts A."/>
            <person name="Saif S."/>
            <person name="Shea T."/>
            <person name="Shenoy N."/>
            <person name="Sisk P."/>
            <person name="Stolte C."/>
            <person name="Sykes S."/>
            <person name="Wortman J."/>
            <person name="Nusbaum C."/>
            <person name="Birren B."/>
        </authorList>
    </citation>
    <scope>NUCLEOTIDE SEQUENCE [LARGE SCALE GENOMIC DNA]</scope>
    <source>
        <strain evidence="2 3">YIT 12060</strain>
    </source>
</reference>
<proteinExistence type="predicted"/>
<organism evidence="2 3">
    <name type="scientific">Alistipes indistinctus YIT 12060</name>
    <dbReference type="NCBI Taxonomy" id="742725"/>
    <lineage>
        <taxon>Bacteria</taxon>
        <taxon>Pseudomonadati</taxon>
        <taxon>Bacteroidota</taxon>
        <taxon>Bacteroidia</taxon>
        <taxon>Bacteroidales</taxon>
        <taxon>Rikenellaceae</taxon>
        <taxon>Alistipes</taxon>
    </lineage>
</organism>
<feature type="chain" id="PRO_5003477602" description="DUF4251 domain-containing protein" evidence="1">
    <location>
        <begin position="23"/>
        <end position="189"/>
    </location>
</feature>
<feature type="signal peptide" evidence="1">
    <location>
        <begin position="1"/>
        <end position="22"/>
    </location>
</feature>
<dbReference type="EMBL" id="ADLD01000003">
    <property type="protein sequence ID" value="EHB93446.1"/>
    <property type="molecule type" value="Genomic_DNA"/>
</dbReference>
<evidence type="ECO:0000313" key="3">
    <source>
        <dbReference type="Proteomes" id="UP000006008"/>
    </source>
</evidence>
<dbReference type="PATRIC" id="fig|742725.3.peg.245"/>
<gene>
    <name evidence="2" type="ORF">HMPREF9450_00217</name>
</gene>
<dbReference type="GeneID" id="92816640"/>
<evidence type="ECO:0008006" key="4">
    <source>
        <dbReference type="Google" id="ProtNLM"/>
    </source>
</evidence>
<dbReference type="Gene3D" id="2.40.128.410">
    <property type="match status" value="1"/>
</dbReference>